<comment type="similarity">
    <text evidence="2 8">Belongs to the CGI121/TPRKB family.</text>
</comment>
<evidence type="ECO:0000256" key="2">
    <source>
        <dbReference type="ARBA" id="ARBA00005546"/>
    </source>
</evidence>
<proteinExistence type="inferred from homology"/>
<dbReference type="Proteomes" id="UP000803884">
    <property type="component" value="Unassembled WGS sequence"/>
</dbReference>
<dbReference type="RefSeq" id="XP_069234325.1">
    <property type="nucleotide sequence ID" value="XM_069369112.1"/>
</dbReference>
<dbReference type="InterPro" id="IPR036504">
    <property type="entry name" value="CGI121/TPRKB_sf"/>
</dbReference>
<evidence type="ECO:0000256" key="4">
    <source>
        <dbReference type="ARBA" id="ARBA00016009"/>
    </source>
</evidence>
<dbReference type="GO" id="GO:0005829">
    <property type="term" value="C:cytosol"/>
    <property type="evidence" value="ECO:0007669"/>
    <property type="project" value="TreeGrafter"/>
</dbReference>
<keyword evidence="5" id="KW-0819">tRNA processing</keyword>
<evidence type="ECO:0000256" key="7">
    <source>
        <dbReference type="ARBA" id="ARBA00025043"/>
    </source>
</evidence>
<organism evidence="9 10">
    <name type="scientific">Cladosporium halotolerans</name>
    <dbReference type="NCBI Taxonomy" id="1052096"/>
    <lineage>
        <taxon>Eukaryota</taxon>
        <taxon>Fungi</taxon>
        <taxon>Dikarya</taxon>
        <taxon>Ascomycota</taxon>
        <taxon>Pezizomycotina</taxon>
        <taxon>Dothideomycetes</taxon>
        <taxon>Dothideomycetidae</taxon>
        <taxon>Cladosporiales</taxon>
        <taxon>Cladosporiaceae</taxon>
        <taxon>Cladosporium</taxon>
    </lineage>
</organism>
<protein>
    <recommendedName>
        <fullName evidence="4">EKC/KEOPS complex subunit CGI121</fullName>
    </recommendedName>
    <alternativeName>
        <fullName evidence="3">EKC/KEOPS complex subunit cgi121</fullName>
    </alternativeName>
</protein>
<dbReference type="InterPro" id="IPR013926">
    <property type="entry name" value="CGI121/TPRKB"/>
</dbReference>
<evidence type="ECO:0000313" key="10">
    <source>
        <dbReference type="Proteomes" id="UP000803884"/>
    </source>
</evidence>
<evidence type="ECO:0000256" key="6">
    <source>
        <dbReference type="ARBA" id="ARBA00023242"/>
    </source>
</evidence>
<dbReference type="Pfam" id="PF08617">
    <property type="entry name" value="CGI-121"/>
    <property type="match status" value="1"/>
</dbReference>
<dbReference type="GO" id="GO:0005634">
    <property type="term" value="C:nucleus"/>
    <property type="evidence" value="ECO:0007669"/>
    <property type="project" value="UniProtKB-SubCell"/>
</dbReference>
<evidence type="ECO:0000256" key="3">
    <source>
        <dbReference type="ARBA" id="ARBA00015316"/>
    </source>
</evidence>
<dbReference type="PANTHER" id="PTHR15840:SF10">
    <property type="entry name" value="EKC_KEOPS COMPLEX SUBUNIT TPRKB"/>
    <property type="match status" value="1"/>
</dbReference>
<gene>
    <name evidence="9" type="ORF">WHR41_00506</name>
</gene>
<dbReference type="PANTHER" id="PTHR15840">
    <property type="entry name" value="CGI-121 FAMILY MEMBER"/>
    <property type="match status" value="1"/>
</dbReference>
<dbReference type="SUPFAM" id="SSF143870">
    <property type="entry name" value="PF0523-like"/>
    <property type="match status" value="1"/>
</dbReference>
<dbReference type="AlphaFoldDB" id="A0AB34L922"/>
<keyword evidence="6 8" id="KW-0539">Nucleus</keyword>
<evidence type="ECO:0000313" key="9">
    <source>
        <dbReference type="EMBL" id="KAL1591220.1"/>
    </source>
</evidence>
<sequence length="185" mass="20535">MASVETVTLPHLPDSPIQLSLFKNVQNSAFLRQQLLEGNSDFEYAFLDASILISRNQILAACFRAITDSLNNRLKSRNVHSEIVFDLSPNNNIAESFRRFGIQDTSSNVVAVKVLRNPNQSVAEHLRQNVQGEPVPLTDEALAEVKDDARLRKIYRLDQPKKGETAALGKEAETFIIGSMALKGS</sequence>
<dbReference type="GO" id="GO:0002949">
    <property type="term" value="P:tRNA threonylcarbamoyladenosine modification"/>
    <property type="evidence" value="ECO:0007669"/>
    <property type="project" value="TreeGrafter"/>
</dbReference>
<reference evidence="9 10" key="1">
    <citation type="journal article" date="2020" name="Microbiol. Resour. Announc.">
        <title>Draft Genome Sequence of a Cladosporium Species Isolated from the Mesophotic Ascidian Didemnum maculosum.</title>
        <authorList>
            <person name="Gioti A."/>
            <person name="Siaperas R."/>
            <person name="Nikolaivits E."/>
            <person name="Le Goff G."/>
            <person name="Ouazzani J."/>
            <person name="Kotoulas G."/>
            <person name="Topakas E."/>
        </authorList>
    </citation>
    <scope>NUCLEOTIDE SEQUENCE [LARGE SCALE GENOMIC DNA]</scope>
    <source>
        <strain evidence="9 10">TM138-S3</strain>
    </source>
</reference>
<comment type="caution">
    <text evidence="9">The sequence shown here is derived from an EMBL/GenBank/DDBJ whole genome shotgun (WGS) entry which is preliminary data.</text>
</comment>
<dbReference type="GeneID" id="96001950"/>
<dbReference type="GO" id="GO:0000408">
    <property type="term" value="C:EKC/KEOPS complex"/>
    <property type="evidence" value="ECO:0007669"/>
    <property type="project" value="TreeGrafter"/>
</dbReference>
<keyword evidence="10" id="KW-1185">Reference proteome</keyword>
<evidence type="ECO:0000256" key="5">
    <source>
        <dbReference type="ARBA" id="ARBA00022694"/>
    </source>
</evidence>
<dbReference type="EMBL" id="JAAQHG020000001">
    <property type="protein sequence ID" value="KAL1591220.1"/>
    <property type="molecule type" value="Genomic_DNA"/>
</dbReference>
<comment type="function">
    <text evidence="7">Component of the EKC/KEOPS complex that is required for the formation of a threonylcarbamoyl group on adenosine at position 37 (t(6)A37) in tRNAs that read codons beginning with adenine. The complex is probably involved in the transfer of the threonylcarbamoyl moiety of threonylcarbamoyl-AMP (TC-AMP) to the N6 group of A37. CGI121 acts as an allosteric effector that regulates the t(6)A activity of the complex. The EKC/KEOPS complex also promotes both telomere uncapping and telomere elongation. The complex is required for efficient recruitment of transcriptional coactivators. CGI121 is not required for tRNA modification.</text>
</comment>
<accession>A0AB34L922</accession>
<evidence type="ECO:0000256" key="8">
    <source>
        <dbReference type="RuleBase" id="RU004398"/>
    </source>
</evidence>
<comment type="subcellular location">
    <subcellularLocation>
        <location evidence="1">Nucleus</location>
    </subcellularLocation>
</comment>
<dbReference type="Gene3D" id="3.30.2380.10">
    <property type="entry name" value="CGI121/TPRKB"/>
    <property type="match status" value="1"/>
</dbReference>
<name>A0AB34L922_9PEZI</name>
<evidence type="ECO:0000256" key="1">
    <source>
        <dbReference type="ARBA" id="ARBA00004123"/>
    </source>
</evidence>